<feature type="coiled-coil region" evidence="1">
    <location>
        <begin position="99"/>
        <end position="130"/>
    </location>
</feature>
<proteinExistence type="predicted"/>
<gene>
    <name evidence="2" type="ORF">SOIL9_70550</name>
</gene>
<dbReference type="Proteomes" id="UP000464178">
    <property type="component" value="Chromosome"/>
</dbReference>
<keyword evidence="1" id="KW-0175">Coiled coil</keyword>
<feature type="coiled-coil region" evidence="1">
    <location>
        <begin position="227"/>
        <end position="272"/>
    </location>
</feature>
<evidence type="ECO:0000313" key="3">
    <source>
        <dbReference type="Proteomes" id="UP000464178"/>
    </source>
</evidence>
<name>A0A6P2DNV2_9BACT</name>
<evidence type="ECO:0000313" key="2">
    <source>
        <dbReference type="EMBL" id="VTS03821.1"/>
    </source>
</evidence>
<dbReference type="AlphaFoldDB" id="A0A6P2DNV2"/>
<dbReference type="KEGG" id="gms:SOIL9_70550"/>
<sequence length="276" mass="30309">MSKLKTTEPAPARDPGAVAAAVERVRALAAARMGDTAAKYRDLVARTAAGKATNPDDAIRLLDLVGHDATQFAADVEVAVRRIELRTQMVAGTQAVATIAEVDQELAEIEAELVATVKAAEATITEAREQAAVRSGPLRLRHTELSQLVERGQLAEIKLADECPDPTLHARIADLDTQARTAQAAAQAKREENLVALRDTDERLTRLVPYLGKRYDQADAIRYAHPIREAEQQVPVLKQKLDELKAEPARIEAELRAELARIREERNQVRDQMRAA</sequence>
<keyword evidence="3" id="KW-1185">Reference proteome</keyword>
<dbReference type="EMBL" id="LR593886">
    <property type="protein sequence ID" value="VTS03821.1"/>
    <property type="molecule type" value="Genomic_DNA"/>
</dbReference>
<dbReference type="RefSeq" id="WP_162673149.1">
    <property type="nucleotide sequence ID" value="NZ_LR593886.1"/>
</dbReference>
<evidence type="ECO:0000256" key="1">
    <source>
        <dbReference type="SAM" id="Coils"/>
    </source>
</evidence>
<protein>
    <submittedName>
        <fullName evidence="2">Uncharacterized protein</fullName>
    </submittedName>
</protein>
<accession>A0A6P2DNV2</accession>
<reference evidence="2 3" key="1">
    <citation type="submission" date="2019-05" db="EMBL/GenBank/DDBJ databases">
        <authorList>
            <consortium name="Science for Life Laboratories"/>
        </authorList>
    </citation>
    <scope>NUCLEOTIDE SEQUENCE [LARGE SCALE GENOMIC DNA]</scope>
    <source>
        <strain evidence="2">Soil9</strain>
    </source>
</reference>
<organism evidence="2 3">
    <name type="scientific">Gemmata massiliana</name>
    <dbReference type="NCBI Taxonomy" id="1210884"/>
    <lineage>
        <taxon>Bacteria</taxon>
        <taxon>Pseudomonadati</taxon>
        <taxon>Planctomycetota</taxon>
        <taxon>Planctomycetia</taxon>
        <taxon>Gemmatales</taxon>
        <taxon>Gemmataceae</taxon>
        <taxon>Gemmata</taxon>
    </lineage>
</organism>